<dbReference type="InterPro" id="IPR017853">
    <property type="entry name" value="GH"/>
</dbReference>
<reference evidence="8" key="1">
    <citation type="submission" date="2013-03" db="EMBL/GenBank/DDBJ databases">
        <title>GH31 transcripts from various coleopteran species.</title>
        <authorList>
            <person name="Pauchet Y."/>
        </authorList>
    </citation>
    <scope>NUCLEOTIDE SEQUENCE</scope>
</reference>
<evidence type="ECO:0000313" key="8">
    <source>
        <dbReference type="EMBL" id="AHH86054.1"/>
    </source>
</evidence>
<dbReference type="GO" id="GO:0004553">
    <property type="term" value="F:hydrolase activity, hydrolyzing O-glycosyl compounds"/>
    <property type="evidence" value="ECO:0007669"/>
    <property type="project" value="InterPro"/>
</dbReference>
<evidence type="ECO:0000259" key="6">
    <source>
        <dbReference type="Pfam" id="PF01055"/>
    </source>
</evidence>
<comment type="similarity">
    <text evidence="1 4">Belongs to the glycosyl hydrolase 31 family.</text>
</comment>
<proteinExistence type="evidence at transcript level"/>
<dbReference type="PANTHER" id="PTHR43053:SF4">
    <property type="entry name" value="MYOGENESIS-REGULATING GLYCOSIDASE"/>
    <property type="match status" value="1"/>
</dbReference>
<evidence type="ECO:0000256" key="1">
    <source>
        <dbReference type="ARBA" id="ARBA00007806"/>
    </source>
</evidence>
<dbReference type="Gene3D" id="3.20.20.80">
    <property type="entry name" value="Glycosidases"/>
    <property type="match status" value="1"/>
</dbReference>
<name>X2D5K2_GASVI</name>
<evidence type="ECO:0000256" key="2">
    <source>
        <dbReference type="ARBA" id="ARBA00022801"/>
    </source>
</evidence>
<feature type="domain" description="Glycosyl hydrolase family 31 C-terminal" evidence="7">
    <location>
        <begin position="555"/>
        <end position="637"/>
    </location>
</feature>
<accession>X2D5K2</accession>
<protein>
    <submittedName>
        <fullName evidence="8">Glycoside hydrolase family 31</fullName>
    </submittedName>
</protein>
<keyword evidence="3 4" id="KW-0326">Glycosidase</keyword>
<keyword evidence="2 4" id="KW-0378">Hydrolase</keyword>
<dbReference type="PANTHER" id="PTHR43053">
    <property type="entry name" value="GLYCOSIDASE FAMILY 31"/>
    <property type="match status" value="1"/>
</dbReference>
<keyword evidence="5" id="KW-0732">Signal</keyword>
<feature type="chain" id="PRO_5004949353" evidence="5">
    <location>
        <begin position="22"/>
        <end position="637"/>
    </location>
</feature>
<dbReference type="InterPro" id="IPR050985">
    <property type="entry name" value="Alpha-glycosidase_related"/>
</dbReference>
<dbReference type="AlphaFoldDB" id="X2D5K2"/>
<dbReference type="Pfam" id="PF21365">
    <property type="entry name" value="Glyco_hydro_31_3rd"/>
    <property type="match status" value="1"/>
</dbReference>
<dbReference type="InterPro" id="IPR013780">
    <property type="entry name" value="Glyco_hydro_b"/>
</dbReference>
<dbReference type="SUPFAM" id="SSF51445">
    <property type="entry name" value="(Trans)glycosidases"/>
    <property type="match status" value="1"/>
</dbReference>
<evidence type="ECO:0000256" key="5">
    <source>
        <dbReference type="SAM" id="SignalP"/>
    </source>
</evidence>
<sequence>MLWIMKGLLGVICVVISLCEATYSFSHRLGDNIEFDLHPTENGLRFKAKKLIHPRDEEVLSGTLMFGRNVSAMKCTNFLNCEIDDSTFSIEMIDVGLKFTWETKNKSTEFLDCYDLQEGVHWYGGPQRRVQSWPLEKMNISGSDPYVVKKDDNFAVAERYWLNSKGVVIYLKESVPLFVDQNVANEGRVCFGAKLEGPYINRNRNILDYRLVFGDDPKAAHLVAIDKFLGKPSGHPDSKMISEPIWTTWAKFKREISDSVVLGFAQDIKNHGYAGQLEIDDNWEKCYGAQEFDEEKFSDIVNTVEKLKGMGFRVTLWIHPFVNNDCENNSNEGIAEGYFVRDENNNTKAVWWNSDNAHQIDFTNPQAAKWWSARLNNLRNNIKIDSFKFDAGETNYGPQPSVYRSVDQEAIPNILTQSYIQTCAGFGSLIEVRSAWRTQYAPMFIRMIDKDSNWGINNGLRTLVTTLLQMNMNGYTMVLPDMIGGNGYGELPSAELIVRWTQANTFMPAMQFSYLPWDITSQDFDAPSIVQKFVNLHRNYSSVILRAMEKSMKDGSPVNPPIWWIDPTDSEALACDDEFLVGDEILVAPILTEGATTRKVYLPKSTWRDGNNGTLYEGPIIMDYSADITTLPYFLRE</sequence>
<dbReference type="InterPro" id="IPR000322">
    <property type="entry name" value="Glyco_hydro_31_TIM"/>
</dbReference>
<evidence type="ECO:0000256" key="3">
    <source>
        <dbReference type="ARBA" id="ARBA00023295"/>
    </source>
</evidence>
<organism evidence="8">
    <name type="scientific">Gastrophysa viridula</name>
    <name type="common">Green dock beetle</name>
    <name type="synonym">Chrysomela viridula</name>
    <dbReference type="NCBI Taxonomy" id="154015"/>
    <lineage>
        <taxon>Eukaryota</taxon>
        <taxon>Metazoa</taxon>
        <taxon>Ecdysozoa</taxon>
        <taxon>Arthropoda</taxon>
        <taxon>Hexapoda</taxon>
        <taxon>Insecta</taxon>
        <taxon>Pterygota</taxon>
        <taxon>Neoptera</taxon>
        <taxon>Endopterygota</taxon>
        <taxon>Coleoptera</taxon>
        <taxon>Polyphaga</taxon>
        <taxon>Cucujiformia</taxon>
        <taxon>Chrysomeloidea</taxon>
        <taxon>Chrysomelidae</taxon>
        <taxon>Chrysomelinae</taxon>
        <taxon>Chrysomelini</taxon>
        <taxon>Gastrophysa</taxon>
    </lineage>
</organism>
<feature type="domain" description="Glycoside hydrolase family 31 TIM barrel" evidence="6">
    <location>
        <begin position="279"/>
        <end position="512"/>
    </location>
</feature>
<dbReference type="GO" id="GO:0005975">
    <property type="term" value="P:carbohydrate metabolic process"/>
    <property type="evidence" value="ECO:0007669"/>
    <property type="project" value="InterPro"/>
</dbReference>
<dbReference type="CDD" id="cd06592">
    <property type="entry name" value="GH31_NET37"/>
    <property type="match status" value="1"/>
</dbReference>
<evidence type="ECO:0000256" key="4">
    <source>
        <dbReference type="RuleBase" id="RU361185"/>
    </source>
</evidence>
<dbReference type="EMBL" id="KC776578">
    <property type="protein sequence ID" value="AHH86054.1"/>
    <property type="molecule type" value="mRNA"/>
</dbReference>
<evidence type="ECO:0000259" key="7">
    <source>
        <dbReference type="Pfam" id="PF21365"/>
    </source>
</evidence>
<dbReference type="Gene3D" id="2.60.40.1180">
    <property type="entry name" value="Golgi alpha-mannosidase II"/>
    <property type="match status" value="1"/>
</dbReference>
<dbReference type="InterPro" id="IPR048395">
    <property type="entry name" value="Glyco_hydro_31_C"/>
</dbReference>
<gene>
    <name evidence="8" type="primary">GH31-1</name>
</gene>
<dbReference type="SUPFAM" id="SSF51011">
    <property type="entry name" value="Glycosyl hydrolase domain"/>
    <property type="match status" value="1"/>
</dbReference>
<dbReference type="Pfam" id="PF01055">
    <property type="entry name" value="Glyco_hydro_31_2nd"/>
    <property type="match status" value="1"/>
</dbReference>
<feature type="signal peptide" evidence="5">
    <location>
        <begin position="1"/>
        <end position="21"/>
    </location>
</feature>